<evidence type="ECO:0000256" key="3">
    <source>
        <dbReference type="ARBA" id="ARBA00022692"/>
    </source>
</evidence>
<sequence length="268" mass="28173">MDPNLEIFLLCVMLGSVVGVLAGLLGIGGGLLIVPALVFLLHFFLQIDIEIGMPIAIATSLSTVIMTGLSSARSHYKLGNLDKRIVTYCGLGIAVGATLGAQFASFISGVLLQRIFAVLVILIALQMVFFSRKASKNKVGNLGLSGIGASTGFISALMGIGGGALLVPALVWFQVNIRKAIGCAAFSSIIIAVFGTLNFVITGWNNPNLPEWSFGYVYLPATFGIILTSVLTAPIGAKLGQKLDTAKLRKVFAAFLVLVSIRMIIGIE</sequence>
<evidence type="ECO:0000256" key="6">
    <source>
        <dbReference type="RuleBase" id="RU363041"/>
    </source>
</evidence>
<dbReference type="STRING" id="1085623.GNIT_0553"/>
<evidence type="ECO:0000313" key="8">
    <source>
        <dbReference type="Proteomes" id="UP000009282"/>
    </source>
</evidence>
<dbReference type="EMBL" id="CP003060">
    <property type="protein sequence ID" value="AEP28707.1"/>
    <property type="molecule type" value="Genomic_DNA"/>
</dbReference>
<keyword evidence="8" id="KW-1185">Reference proteome</keyword>
<dbReference type="HOGENOM" id="CLU_045498_6_0_6"/>
<feature type="transmembrane region" description="Helical" evidence="6">
    <location>
        <begin position="248"/>
        <end position="267"/>
    </location>
</feature>
<dbReference type="InterPro" id="IPR002781">
    <property type="entry name" value="TM_pro_TauE-like"/>
</dbReference>
<feature type="transmembrane region" description="Helical" evidence="6">
    <location>
        <begin position="51"/>
        <end position="73"/>
    </location>
</feature>
<gene>
    <name evidence="7" type="ordered locus">GNIT_0553</name>
</gene>
<feature type="transmembrane region" description="Helical" evidence="6">
    <location>
        <begin position="85"/>
        <end position="104"/>
    </location>
</feature>
<name>G4QJP7_GLANF</name>
<dbReference type="KEGG" id="gni:GNIT_0553"/>
<keyword evidence="5 6" id="KW-0472">Membrane</keyword>
<protein>
    <recommendedName>
        <fullName evidence="6">Probable membrane transporter protein</fullName>
    </recommendedName>
</protein>
<dbReference type="Proteomes" id="UP000009282">
    <property type="component" value="Chromosome"/>
</dbReference>
<reference evidence="7 8" key="1">
    <citation type="journal article" date="2011" name="J. Bacteriol.">
        <title>Complete genome sequence of seawater bacterium Glaciecola nitratireducens FR1064T.</title>
        <authorList>
            <person name="Bian F."/>
            <person name="Qin Q.L."/>
            <person name="Xie B.B."/>
            <person name="Shu Y.L."/>
            <person name="Zhang X.Y."/>
            <person name="Yu Y."/>
            <person name="Chen B."/>
            <person name="Chen X.L."/>
            <person name="Zhou B.C."/>
            <person name="Zhang Y.Z."/>
        </authorList>
    </citation>
    <scope>NUCLEOTIDE SEQUENCE [LARGE SCALE GENOMIC DNA]</scope>
    <source>
        <strain evidence="8">JCM 12485 / KCTC 12276 / FR1064</strain>
    </source>
</reference>
<evidence type="ECO:0000256" key="5">
    <source>
        <dbReference type="ARBA" id="ARBA00023136"/>
    </source>
</evidence>
<feature type="transmembrane region" description="Helical" evidence="6">
    <location>
        <begin position="216"/>
        <end position="236"/>
    </location>
</feature>
<keyword evidence="4 6" id="KW-1133">Transmembrane helix</keyword>
<feature type="transmembrane region" description="Helical" evidence="6">
    <location>
        <begin position="111"/>
        <end position="131"/>
    </location>
</feature>
<accession>G4QJP7</accession>
<keyword evidence="3 6" id="KW-0812">Transmembrane</keyword>
<evidence type="ECO:0000256" key="2">
    <source>
        <dbReference type="ARBA" id="ARBA00009142"/>
    </source>
</evidence>
<keyword evidence="6" id="KW-1003">Cell membrane</keyword>
<dbReference type="GO" id="GO:0005886">
    <property type="term" value="C:plasma membrane"/>
    <property type="evidence" value="ECO:0007669"/>
    <property type="project" value="UniProtKB-SubCell"/>
</dbReference>
<dbReference type="PANTHER" id="PTHR43483">
    <property type="entry name" value="MEMBRANE TRANSPORTER PROTEIN HI_0806-RELATED"/>
    <property type="match status" value="1"/>
</dbReference>
<dbReference type="RefSeq" id="WP_014107584.1">
    <property type="nucleotide sequence ID" value="NC_016041.1"/>
</dbReference>
<feature type="transmembrane region" description="Helical" evidence="6">
    <location>
        <begin position="151"/>
        <end position="173"/>
    </location>
</feature>
<evidence type="ECO:0000313" key="7">
    <source>
        <dbReference type="EMBL" id="AEP28707.1"/>
    </source>
</evidence>
<proteinExistence type="inferred from homology"/>
<evidence type="ECO:0000256" key="1">
    <source>
        <dbReference type="ARBA" id="ARBA00004141"/>
    </source>
</evidence>
<comment type="similarity">
    <text evidence="2 6">Belongs to the 4-toluene sulfonate uptake permease (TSUP) (TC 2.A.102) family.</text>
</comment>
<comment type="subcellular location">
    <subcellularLocation>
        <location evidence="6">Cell membrane</location>
        <topology evidence="6">Multi-pass membrane protein</topology>
    </subcellularLocation>
    <subcellularLocation>
        <location evidence="1">Membrane</location>
        <topology evidence="1">Multi-pass membrane protein</topology>
    </subcellularLocation>
</comment>
<feature type="transmembrane region" description="Helical" evidence="6">
    <location>
        <begin position="6"/>
        <end position="39"/>
    </location>
</feature>
<dbReference type="PANTHER" id="PTHR43483:SF3">
    <property type="entry name" value="MEMBRANE TRANSPORTER PROTEIN HI_0806-RELATED"/>
    <property type="match status" value="1"/>
</dbReference>
<dbReference type="Pfam" id="PF01925">
    <property type="entry name" value="TauE"/>
    <property type="match status" value="1"/>
</dbReference>
<feature type="transmembrane region" description="Helical" evidence="6">
    <location>
        <begin position="180"/>
        <end position="204"/>
    </location>
</feature>
<evidence type="ECO:0000256" key="4">
    <source>
        <dbReference type="ARBA" id="ARBA00022989"/>
    </source>
</evidence>
<dbReference type="eggNOG" id="COG0730">
    <property type="taxonomic scope" value="Bacteria"/>
</dbReference>
<dbReference type="OrthoDB" id="457670at2"/>
<dbReference type="AlphaFoldDB" id="G4QJP7"/>
<organism evidence="7 8">
    <name type="scientific">Glaciecola nitratireducens (strain JCM 12485 / KCTC 12276 / FR1064)</name>
    <dbReference type="NCBI Taxonomy" id="1085623"/>
    <lineage>
        <taxon>Bacteria</taxon>
        <taxon>Pseudomonadati</taxon>
        <taxon>Pseudomonadota</taxon>
        <taxon>Gammaproteobacteria</taxon>
        <taxon>Alteromonadales</taxon>
        <taxon>Alteromonadaceae</taxon>
        <taxon>Brumicola</taxon>
    </lineage>
</organism>